<dbReference type="GO" id="GO:0005762">
    <property type="term" value="C:mitochondrial large ribosomal subunit"/>
    <property type="evidence" value="ECO:0007669"/>
    <property type="project" value="TreeGrafter"/>
</dbReference>
<evidence type="ECO:0000313" key="6">
    <source>
        <dbReference type="Proteomes" id="UP000806378"/>
    </source>
</evidence>
<organism evidence="5 6">
    <name type="scientific">Corymbia citriodora subsp. variegata</name>
    <dbReference type="NCBI Taxonomy" id="360336"/>
    <lineage>
        <taxon>Eukaryota</taxon>
        <taxon>Viridiplantae</taxon>
        <taxon>Streptophyta</taxon>
        <taxon>Embryophyta</taxon>
        <taxon>Tracheophyta</taxon>
        <taxon>Spermatophyta</taxon>
        <taxon>Magnoliopsida</taxon>
        <taxon>eudicotyledons</taxon>
        <taxon>Gunneridae</taxon>
        <taxon>Pentapetalae</taxon>
        <taxon>rosids</taxon>
        <taxon>malvids</taxon>
        <taxon>Myrtales</taxon>
        <taxon>Myrtaceae</taxon>
        <taxon>Myrtoideae</taxon>
        <taxon>Eucalypteae</taxon>
        <taxon>Corymbia</taxon>
    </lineage>
</organism>
<name>A0A8T0CGV6_CORYI</name>
<dbReference type="Proteomes" id="UP000806378">
    <property type="component" value="Unassembled WGS sequence"/>
</dbReference>
<evidence type="ECO:0000256" key="3">
    <source>
        <dbReference type="ARBA" id="ARBA00023274"/>
    </source>
</evidence>
<reference evidence="5" key="1">
    <citation type="submission" date="2020-05" db="EMBL/GenBank/DDBJ databases">
        <title>WGS assembly of Corymbia citriodora subspecies variegata.</title>
        <authorList>
            <person name="Barry K."/>
            <person name="Hundley H."/>
            <person name="Shu S."/>
            <person name="Jenkins J."/>
            <person name="Grimwood J."/>
            <person name="Baten A."/>
        </authorList>
    </citation>
    <scope>NUCLEOTIDE SEQUENCE</scope>
    <source>
        <strain evidence="5">CV2-018</strain>
    </source>
</reference>
<accession>A0A8T0CGV6</accession>
<feature type="compositionally biased region" description="Basic residues" evidence="4">
    <location>
        <begin position="168"/>
        <end position="177"/>
    </location>
</feature>
<dbReference type="GO" id="GO:0006412">
    <property type="term" value="P:translation"/>
    <property type="evidence" value="ECO:0007669"/>
    <property type="project" value="InterPro"/>
</dbReference>
<dbReference type="InterPro" id="IPR008991">
    <property type="entry name" value="Translation_prot_SH3-like_sf"/>
</dbReference>
<dbReference type="InterPro" id="IPR001857">
    <property type="entry name" value="Ribosomal_bL19"/>
</dbReference>
<sequence>MADQEKREITVHPQIPSSFSKCPEPLKVIDTAEQYKLDPTGARSRLFSRANPERAGAGDILLVTFRTGEPFSGVCLSVRHRGPSTSILLRNTVTRVGTEMLVKVFSPLVQSIEVAQRAVKRPRRARLFYLRKPEKDMGSVQKIVDGYVRQRASLVGGKTQSTGGKQTQGKRGKASKR</sequence>
<evidence type="ECO:0000256" key="1">
    <source>
        <dbReference type="ARBA" id="ARBA00005781"/>
    </source>
</evidence>
<dbReference type="PANTHER" id="PTHR15680:SF9">
    <property type="entry name" value="LARGE RIBOSOMAL SUBUNIT PROTEIN BL19M"/>
    <property type="match status" value="1"/>
</dbReference>
<keyword evidence="2" id="KW-0689">Ribosomal protein</keyword>
<proteinExistence type="inferred from homology"/>
<dbReference type="PANTHER" id="PTHR15680">
    <property type="entry name" value="RIBOSOMAL PROTEIN L19"/>
    <property type="match status" value="1"/>
</dbReference>
<comment type="caution">
    <text evidence="5">The sequence shown here is derived from an EMBL/GenBank/DDBJ whole genome shotgun (WGS) entry which is preliminary data.</text>
</comment>
<feature type="compositionally biased region" description="Low complexity" evidence="4">
    <location>
        <begin position="156"/>
        <end position="167"/>
    </location>
</feature>
<comment type="similarity">
    <text evidence="1">Belongs to the bacterial ribosomal protein bL19 family.</text>
</comment>
<evidence type="ECO:0000256" key="2">
    <source>
        <dbReference type="ARBA" id="ARBA00022980"/>
    </source>
</evidence>
<dbReference type="AlphaFoldDB" id="A0A8T0CGV6"/>
<dbReference type="EMBL" id="MU093572">
    <property type="protein sequence ID" value="KAF7846364.1"/>
    <property type="molecule type" value="Genomic_DNA"/>
</dbReference>
<gene>
    <name evidence="5" type="ORF">BT93_L4497</name>
</gene>
<dbReference type="GO" id="GO:0003735">
    <property type="term" value="F:structural constituent of ribosome"/>
    <property type="evidence" value="ECO:0007669"/>
    <property type="project" value="InterPro"/>
</dbReference>
<dbReference type="SUPFAM" id="SSF50104">
    <property type="entry name" value="Translation proteins SH3-like domain"/>
    <property type="match status" value="1"/>
</dbReference>
<dbReference type="Gene3D" id="2.30.30.790">
    <property type="match status" value="1"/>
</dbReference>
<evidence type="ECO:0000313" key="5">
    <source>
        <dbReference type="EMBL" id="KAF7846364.1"/>
    </source>
</evidence>
<dbReference type="OrthoDB" id="4726at2759"/>
<dbReference type="InterPro" id="IPR038657">
    <property type="entry name" value="Ribosomal_bL19_sf"/>
</dbReference>
<keyword evidence="6" id="KW-1185">Reference proteome</keyword>
<protein>
    <recommendedName>
        <fullName evidence="7">Ribosomal protein L19</fullName>
    </recommendedName>
</protein>
<dbReference type="Pfam" id="PF01245">
    <property type="entry name" value="Ribosomal_L19"/>
    <property type="match status" value="1"/>
</dbReference>
<evidence type="ECO:0008006" key="7">
    <source>
        <dbReference type="Google" id="ProtNLM"/>
    </source>
</evidence>
<keyword evidence="3" id="KW-0687">Ribonucleoprotein</keyword>
<feature type="region of interest" description="Disordered" evidence="4">
    <location>
        <begin position="154"/>
        <end position="177"/>
    </location>
</feature>
<dbReference type="Gramene" id="rna-gnl|WGS:JABURB|Cocit.L4497.1">
    <property type="protein sequence ID" value="cds-KAF7846364.1"/>
    <property type="gene ID" value="gene-BT93_L4497"/>
</dbReference>
<evidence type="ECO:0000256" key="4">
    <source>
        <dbReference type="SAM" id="MobiDB-lite"/>
    </source>
</evidence>